<accession>A0A975J198</accession>
<dbReference type="FunFam" id="3.40.50.720:FF:000208">
    <property type="entry name" value="Prephenate dehydrogenase"/>
    <property type="match status" value="1"/>
</dbReference>
<dbReference type="SUPFAM" id="SSF48179">
    <property type="entry name" value="6-phosphogluconate dehydrogenase C-terminal domain-like"/>
    <property type="match status" value="1"/>
</dbReference>
<dbReference type="Gene3D" id="3.40.50.720">
    <property type="entry name" value="NAD(P)-binding Rossmann-like Domain"/>
    <property type="match status" value="1"/>
</dbReference>
<dbReference type="Pfam" id="PF02153">
    <property type="entry name" value="PDH_N"/>
    <property type="match status" value="1"/>
</dbReference>
<dbReference type="InterPro" id="IPR046825">
    <property type="entry name" value="PDH_C"/>
</dbReference>
<proteinExistence type="predicted"/>
<dbReference type="InterPro" id="IPR046826">
    <property type="entry name" value="PDH_N"/>
</dbReference>
<dbReference type="InterPro" id="IPR003099">
    <property type="entry name" value="Prephen_DH"/>
</dbReference>
<evidence type="ECO:0000313" key="4">
    <source>
        <dbReference type="Proteomes" id="UP000676169"/>
    </source>
</evidence>
<organism evidence="3 4">
    <name type="scientific">Luteolibacter ambystomatis</name>
    <dbReference type="NCBI Taxonomy" id="2824561"/>
    <lineage>
        <taxon>Bacteria</taxon>
        <taxon>Pseudomonadati</taxon>
        <taxon>Verrucomicrobiota</taxon>
        <taxon>Verrucomicrobiia</taxon>
        <taxon>Verrucomicrobiales</taxon>
        <taxon>Verrucomicrobiaceae</taxon>
        <taxon>Luteolibacter</taxon>
    </lineage>
</organism>
<evidence type="ECO:0000259" key="2">
    <source>
        <dbReference type="PROSITE" id="PS51176"/>
    </source>
</evidence>
<protein>
    <submittedName>
        <fullName evidence="3">Prephenate dehydrogenase/arogenate dehydrogenase family protein</fullName>
    </submittedName>
</protein>
<dbReference type="EMBL" id="CP073100">
    <property type="protein sequence ID" value="QUE52175.1"/>
    <property type="molecule type" value="Genomic_DNA"/>
</dbReference>
<dbReference type="SUPFAM" id="SSF51735">
    <property type="entry name" value="NAD(P)-binding Rossmann-fold domains"/>
    <property type="match status" value="1"/>
</dbReference>
<dbReference type="Pfam" id="PF20463">
    <property type="entry name" value="PDH_C"/>
    <property type="match status" value="1"/>
</dbReference>
<evidence type="ECO:0000256" key="1">
    <source>
        <dbReference type="ARBA" id="ARBA00023002"/>
    </source>
</evidence>
<gene>
    <name evidence="3" type="ORF">KBB96_04605</name>
</gene>
<dbReference type="Gene3D" id="1.10.3660.10">
    <property type="entry name" value="6-phosphogluconate dehydrogenase C-terminal like domain"/>
    <property type="match status" value="1"/>
</dbReference>
<dbReference type="PANTHER" id="PTHR21363:SF0">
    <property type="entry name" value="PREPHENATE DEHYDROGENASE [NADP(+)]"/>
    <property type="match status" value="1"/>
</dbReference>
<sequence>MSMDFKKVAILGGGLLGGSLALALAQKHSGTEVTLWSRREETTMRARELGISGATSDLRTAVAGADLVVLAVPVGGMPALVQAALEAGLNTGALVTDVGSVKGIVHSTLPAVLATHGVVFIGSHPMAGSEHGGIGAAKASLFESAACILTDDQHAPAALRTSLEGFWQAVGCRTAWMISAIHDELVARISHLPHVIAAAGATVALRDTGDGRFAGGGLRDTTRVAGGDPEMWTEILLENREALAAPLRETIANLREMLASLEAGDHESVHRLLATAKVRRDALPTHR</sequence>
<dbReference type="KEGG" id="lamb:KBB96_04605"/>
<dbReference type="PANTHER" id="PTHR21363">
    <property type="entry name" value="PREPHENATE DEHYDROGENASE"/>
    <property type="match status" value="1"/>
</dbReference>
<feature type="domain" description="Prephenate/arogenate dehydrogenase" evidence="2">
    <location>
        <begin position="6"/>
        <end position="287"/>
    </location>
</feature>
<dbReference type="InterPro" id="IPR008927">
    <property type="entry name" value="6-PGluconate_DH-like_C_sf"/>
</dbReference>
<dbReference type="AlphaFoldDB" id="A0A975J198"/>
<reference evidence="3" key="1">
    <citation type="submission" date="2021-04" db="EMBL/GenBank/DDBJ databases">
        <title>Luteolibacter sp. 32A isolated from the skin of an Anderson's salamander (Ambystoma andersonii).</title>
        <authorList>
            <person name="Spergser J."/>
            <person name="Busse H.-J."/>
        </authorList>
    </citation>
    <scope>NUCLEOTIDE SEQUENCE</scope>
    <source>
        <strain evidence="3">32A</strain>
    </source>
</reference>
<evidence type="ECO:0000313" key="3">
    <source>
        <dbReference type="EMBL" id="QUE52175.1"/>
    </source>
</evidence>
<dbReference type="PROSITE" id="PS51176">
    <property type="entry name" value="PDH_ADH"/>
    <property type="match status" value="1"/>
</dbReference>
<keyword evidence="4" id="KW-1185">Reference proteome</keyword>
<dbReference type="GO" id="GO:0008977">
    <property type="term" value="F:prephenate dehydrogenase (NAD+) activity"/>
    <property type="evidence" value="ECO:0007669"/>
    <property type="project" value="InterPro"/>
</dbReference>
<dbReference type="Proteomes" id="UP000676169">
    <property type="component" value="Chromosome"/>
</dbReference>
<dbReference type="GO" id="GO:0006571">
    <property type="term" value="P:tyrosine biosynthetic process"/>
    <property type="evidence" value="ECO:0007669"/>
    <property type="project" value="InterPro"/>
</dbReference>
<dbReference type="RefSeq" id="WP_211632831.1">
    <property type="nucleotide sequence ID" value="NZ_CP073100.1"/>
</dbReference>
<dbReference type="GO" id="GO:0004665">
    <property type="term" value="F:prephenate dehydrogenase (NADP+) activity"/>
    <property type="evidence" value="ECO:0007669"/>
    <property type="project" value="InterPro"/>
</dbReference>
<dbReference type="GO" id="GO:0070403">
    <property type="term" value="F:NAD+ binding"/>
    <property type="evidence" value="ECO:0007669"/>
    <property type="project" value="InterPro"/>
</dbReference>
<dbReference type="InterPro" id="IPR050812">
    <property type="entry name" value="Preph/Arog_dehydrog"/>
</dbReference>
<name>A0A975J198_9BACT</name>
<keyword evidence="1" id="KW-0560">Oxidoreductase</keyword>
<dbReference type="InterPro" id="IPR036291">
    <property type="entry name" value="NAD(P)-bd_dom_sf"/>
</dbReference>